<dbReference type="InterPro" id="IPR008971">
    <property type="entry name" value="HSP40/DnaJ_pept-bd"/>
</dbReference>
<comment type="caution">
    <text evidence="2">The sequence shown here is derived from an EMBL/GenBank/DDBJ whole genome shotgun (WGS) entry which is preliminary data.</text>
</comment>
<dbReference type="PROSITE" id="PS51188">
    <property type="entry name" value="ZF_CR"/>
    <property type="match status" value="1"/>
</dbReference>
<feature type="domain" description="CR-type" evidence="1">
    <location>
        <begin position="1"/>
        <end position="75"/>
    </location>
</feature>
<dbReference type="CDD" id="cd10747">
    <property type="entry name" value="DnaJ_C"/>
    <property type="match status" value="1"/>
</dbReference>
<dbReference type="EMBL" id="AUZZ01008691">
    <property type="protein sequence ID" value="EQD36730.1"/>
    <property type="molecule type" value="Genomic_DNA"/>
</dbReference>
<dbReference type="InterPro" id="IPR002939">
    <property type="entry name" value="DnaJ_C"/>
</dbReference>
<dbReference type="Pfam" id="PF01556">
    <property type="entry name" value="DnaJ_C"/>
    <property type="match status" value="1"/>
</dbReference>
<evidence type="ECO:0000259" key="1">
    <source>
        <dbReference type="PROSITE" id="PS51188"/>
    </source>
</evidence>
<dbReference type="CDD" id="cd10719">
    <property type="entry name" value="DnaJ_zf"/>
    <property type="match status" value="1"/>
</dbReference>
<dbReference type="PANTHER" id="PTHR43096">
    <property type="entry name" value="DNAJ HOMOLOG 1, MITOCHONDRIAL-RELATED"/>
    <property type="match status" value="1"/>
</dbReference>
<dbReference type="Gene3D" id="6.20.20.10">
    <property type="match status" value="1"/>
</dbReference>
<evidence type="ECO:0000313" key="2">
    <source>
        <dbReference type="EMBL" id="EQD36730.1"/>
    </source>
</evidence>
<dbReference type="SUPFAM" id="SSF57938">
    <property type="entry name" value="DnaJ/Hsp40 cysteine-rich domain"/>
    <property type="match status" value="1"/>
</dbReference>
<gene>
    <name evidence="2" type="ORF">B2A_12045</name>
</gene>
<proteinExistence type="predicted"/>
<name>T1A4F4_9ZZZZ</name>
<reference evidence="2" key="2">
    <citation type="journal article" date="2014" name="ISME J.">
        <title>Microbial stratification in low pH oxic and suboxic macroscopic growths along an acid mine drainage.</title>
        <authorList>
            <person name="Mendez-Garcia C."/>
            <person name="Mesa V."/>
            <person name="Sprenger R.R."/>
            <person name="Richter M."/>
            <person name="Diez M.S."/>
            <person name="Solano J."/>
            <person name="Bargiela R."/>
            <person name="Golyshina O.V."/>
            <person name="Manteca A."/>
            <person name="Ramos J.L."/>
            <person name="Gallego J.R."/>
            <person name="Llorente I."/>
            <person name="Martins Dos Santos V.A."/>
            <person name="Jensen O.N."/>
            <person name="Pelaez A.I."/>
            <person name="Sanchez J."/>
            <person name="Ferrer M."/>
        </authorList>
    </citation>
    <scope>NUCLEOTIDE SEQUENCE</scope>
</reference>
<dbReference type="AlphaFoldDB" id="T1A4F4"/>
<dbReference type="Pfam" id="PF00684">
    <property type="entry name" value="DnaJ_CXXCXGXG"/>
    <property type="match status" value="1"/>
</dbReference>
<dbReference type="PANTHER" id="PTHR43096:SF48">
    <property type="entry name" value="CHAPERONE PROTEIN DNAJ"/>
    <property type="match status" value="1"/>
</dbReference>
<dbReference type="Gene3D" id="2.60.260.20">
    <property type="entry name" value="Urease metallochaperone UreE, N-terminal domain"/>
    <property type="match status" value="2"/>
</dbReference>
<feature type="non-terminal residue" evidence="2">
    <location>
        <position position="1"/>
    </location>
</feature>
<dbReference type="GO" id="GO:0051082">
    <property type="term" value="F:unfolded protein binding"/>
    <property type="evidence" value="ECO:0007669"/>
    <property type="project" value="InterPro"/>
</dbReference>
<dbReference type="SUPFAM" id="SSF49493">
    <property type="entry name" value="HSP40/DnaJ peptide-binding domain"/>
    <property type="match status" value="2"/>
</dbReference>
<dbReference type="GO" id="GO:0005737">
    <property type="term" value="C:cytoplasm"/>
    <property type="evidence" value="ECO:0007669"/>
    <property type="project" value="TreeGrafter"/>
</dbReference>
<dbReference type="InterPro" id="IPR001305">
    <property type="entry name" value="HSP_DnaJ_Cys-rich_dom"/>
</dbReference>
<protein>
    <submittedName>
        <fullName evidence="2">Chaperone protein DnaJ</fullName>
    </submittedName>
</protein>
<sequence>THLKECSRCSGTGGEPGSKQVKCPRCKGTGYINRQQRSMFGSINTVTPCEDCGGVGRYYDKVCKTCSGKGGVLASENVEVAVPAGVTNGMRLRLEGIGDFGKDGAGDLYIEIRELGHRMFKRNGDSVMVDIKVPFYIAALGGTVSIPTLLHGDKQIEVEKGTQQGKRISQGRGN</sequence>
<dbReference type="GO" id="GO:0031072">
    <property type="term" value="F:heat shock protein binding"/>
    <property type="evidence" value="ECO:0007669"/>
    <property type="project" value="InterPro"/>
</dbReference>
<reference evidence="2" key="1">
    <citation type="submission" date="2013-08" db="EMBL/GenBank/DDBJ databases">
        <authorList>
            <person name="Mendez C."/>
            <person name="Richter M."/>
            <person name="Ferrer M."/>
            <person name="Sanchez J."/>
        </authorList>
    </citation>
    <scope>NUCLEOTIDE SEQUENCE</scope>
</reference>
<dbReference type="InterPro" id="IPR036410">
    <property type="entry name" value="HSP_DnaJ_Cys-rich_dom_sf"/>
</dbReference>
<organism evidence="2">
    <name type="scientific">mine drainage metagenome</name>
    <dbReference type="NCBI Taxonomy" id="410659"/>
    <lineage>
        <taxon>unclassified sequences</taxon>
        <taxon>metagenomes</taxon>
        <taxon>ecological metagenomes</taxon>
    </lineage>
</organism>
<accession>T1A4F4</accession>
<dbReference type="GO" id="GO:0042026">
    <property type="term" value="P:protein refolding"/>
    <property type="evidence" value="ECO:0007669"/>
    <property type="project" value="TreeGrafter"/>
</dbReference>